<feature type="domain" description="C2H2-type" evidence="13">
    <location>
        <begin position="518"/>
        <end position="545"/>
    </location>
</feature>
<comment type="similarity">
    <text evidence="2">Belongs to the krueppel C2H2-type zinc-finger protein family.</text>
</comment>
<feature type="compositionally biased region" description="Basic and acidic residues" evidence="12">
    <location>
        <begin position="23"/>
        <end position="34"/>
    </location>
</feature>
<dbReference type="CDD" id="cd07936">
    <property type="entry name" value="SCAN"/>
    <property type="match status" value="1"/>
</dbReference>
<dbReference type="GeneID" id="102385392"/>
<feature type="domain" description="C2H2-type" evidence="13">
    <location>
        <begin position="546"/>
        <end position="573"/>
    </location>
</feature>
<evidence type="ECO:0000256" key="12">
    <source>
        <dbReference type="SAM" id="MobiDB-lite"/>
    </source>
</evidence>
<feature type="region of interest" description="Disordered" evidence="12">
    <location>
        <begin position="324"/>
        <end position="358"/>
    </location>
</feature>
<dbReference type="PANTHER" id="PTHR24394:SF48">
    <property type="entry name" value="ZINC FINGER PROTEIN 771"/>
    <property type="match status" value="1"/>
</dbReference>
<name>A0A3Q0FR65_ALLSI</name>
<keyword evidence="7" id="KW-0805">Transcription regulation</keyword>
<dbReference type="GO" id="GO:0000981">
    <property type="term" value="F:DNA-binding transcription factor activity, RNA polymerase II-specific"/>
    <property type="evidence" value="ECO:0007669"/>
    <property type="project" value="TreeGrafter"/>
</dbReference>
<feature type="region of interest" description="Disordered" evidence="12">
    <location>
        <begin position="1"/>
        <end position="57"/>
    </location>
</feature>
<dbReference type="FunFam" id="3.30.160.60:FF:000690">
    <property type="entry name" value="Zinc finger protein 354C"/>
    <property type="match status" value="2"/>
</dbReference>
<dbReference type="RefSeq" id="XP_025048173.1">
    <property type="nucleotide sequence ID" value="XM_025192388.1"/>
</dbReference>
<feature type="domain" description="SCAN box" evidence="14">
    <location>
        <begin position="112"/>
        <end position="191"/>
    </location>
</feature>
<comment type="subcellular location">
    <subcellularLocation>
        <location evidence="1">Nucleus</location>
    </subcellularLocation>
</comment>
<evidence type="ECO:0000256" key="2">
    <source>
        <dbReference type="ARBA" id="ARBA00006991"/>
    </source>
</evidence>
<dbReference type="FunFam" id="3.30.160.60:FF:001480">
    <property type="entry name" value="Si:cabz01071911.3"/>
    <property type="match status" value="1"/>
</dbReference>
<dbReference type="AlphaFoldDB" id="A0A3Q0FR65"/>
<evidence type="ECO:0000256" key="1">
    <source>
        <dbReference type="ARBA" id="ARBA00004123"/>
    </source>
</evidence>
<dbReference type="SUPFAM" id="SSF57667">
    <property type="entry name" value="beta-beta-alpha zinc fingers"/>
    <property type="match status" value="4"/>
</dbReference>
<dbReference type="Pfam" id="PF00096">
    <property type="entry name" value="zf-C2H2"/>
    <property type="match status" value="6"/>
</dbReference>
<feature type="compositionally biased region" description="Polar residues" evidence="12">
    <location>
        <begin position="324"/>
        <end position="338"/>
    </location>
</feature>
<evidence type="ECO:0000313" key="15">
    <source>
        <dbReference type="Proteomes" id="UP000189705"/>
    </source>
</evidence>
<dbReference type="PROSITE" id="PS50157">
    <property type="entry name" value="ZINC_FINGER_C2H2_2"/>
    <property type="match status" value="8"/>
</dbReference>
<evidence type="ECO:0000256" key="6">
    <source>
        <dbReference type="ARBA" id="ARBA00022833"/>
    </source>
</evidence>
<dbReference type="InterPro" id="IPR013087">
    <property type="entry name" value="Znf_C2H2_type"/>
</dbReference>
<dbReference type="InterPro" id="IPR038269">
    <property type="entry name" value="SCAN_sf"/>
</dbReference>
<accession>A0A3Q0FR65</accession>
<dbReference type="Gene3D" id="3.30.160.60">
    <property type="entry name" value="Classic Zinc Finger"/>
    <property type="match status" value="8"/>
</dbReference>
<keyword evidence="6" id="KW-0862">Zinc</keyword>
<dbReference type="InterPro" id="IPR003309">
    <property type="entry name" value="SCAN_dom"/>
</dbReference>
<dbReference type="Pfam" id="PF02023">
    <property type="entry name" value="SCAN"/>
    <property type="match status" value="1"/>
</dbReference>
<dbReference type="FunFam" id="1.10.4020.10:FF:000001">
    <property type="entry name" value="zinc finger protein 263 isoform X1"/>
    <property type="match status" value="1"/>
</dbReference>
<evidence type="ECO:0000259" key="13">
    <source>
        <dbReference type="PROSITE" id="PS50157"/>
    </source>
</evidence>
<evidence type="ECO:0000256" key="3">
    <source>
        <dbReference type="ARBA" id="ARBA00022723"/>
    </source>
</evidence>
<evidence type="ECO:0000256" key="4">
    <source>
        <dbReference type="ARBA" id="ARBA00022737"/>
    </source>
</evidence>
<dbReference type="Gene3D" id="1.10.4020.10">
    <property type="entry name" value="DNA breaking-rejoining enzymes"/>
    <property type="match status" value="1"/>
</dbReference>
<proteinExistence type="inferred from homology"/>
<reference evidence="16" key="1">
    <citation type="submission" date="2025-08" db="UniProtKB">
        <authorList>
            <consortium name="RefSeq"/>
        </authorList>
    </citation>
    <scope>IDENTIFICATION</scope>
</reference>
<dbReference type="Proteomes" id="UP000189705">
    <property type="component" value="Unplaced"/>
</dbReference>
<feature type="domain" description="C2H2-type" evidence="13">
    <location>
        <begin position="574"/>
        <end position="601"/>
    </location>
</feature>
<protein>
    <submittedName>
        <fullName evidence="16">Zinc finger and SCAN domain-containing protein 21-like isoform X2</fullName>
    </submittedName>
</protein>
<dbReference type="SMART" id="SM00355">
    <property type="entry name" value="ZnF_C2H2"/>
    <property type="match status" value="8"/>
</dbReference>
<dbReference type="GO" id="GO:0003690">
    <property type="term" value="F:double-stranded DNA binding"/>
    <property type="evidence" value="ECO:0007669"/>
    <property type="project" value="UniProtKB-ARBA"/>
</dbReference>
<dbReference type="PROSITE" id="PS50804">
    <property type="entry name" value="SCAN_BOX"/>
    <property type="match status" value="1"/>
</dbReference>
<dbReference type="FunFam" id="3.30.160.60:FF:000688">
    <property type="entry name" value="zinc finger protein 197 isoform X1"/>
    <property type="match status" value="1"/>
</dbReference>
<feature type="region of interest" description="Disordered" evidence="12">
    <location>
        <begin position="237"/>
        <end position="294"/>
    </location>
</feature>
<feature type="domain" description="C2H2-type" evidence="13">
    <location>
        <begin position="434"/>
        <end position="461"/>
    </location>
</feature>
<dbReference type="PANTHER" id="PTHR24394">
    <property type="entry name" value="ZINC FINGER PROTEIN"/>
    <property type="match status" value="1"/>
</dbReference>
<dbReference type="FunFam" id="3.30.160.60:FF:000100">
    <property type="entry name" value="Zinc finger 45-like"/>
    <property type="match status" value="1"/>
</dbReference>
<evidence type="ECO:0000256" key="7">
    <source>
        <dbReference type="ARBA" id="ARBA00023015"/>
    </source>
</evidence>
<gene>
    <name evidence="16" type="primary">LOC102385392</name>
</gene>
<dbReference type="GO" id="GO:0008270">
    <property type="term" value="F:zinc ion binding"/>
    <property type="evidence" value="ECO:0007669"/>
    <property type="project" value="UniProtKB-KW"/>
</dbReference>
<keyword evidence="8" id="KW-0238">DNA-binding</keyword>
<keyword evidence="10" id="KW-0539">Nucleus</keyword>
<dbReference type="PROSITE" id="PS00028">
    <property type="entry name" value="ZINC_FINGER_C2H2_1"/>
    <property type="match status" value="8"/>
</dbReference>
<evidence type="ECO:0000256" key="5">
    <source>
        <dbReference type="ARBA" id="ARBA00022771"/>
    </source>
</evidence>
<dbReference type="FunFam" id="3.30.160.60:FF:002061">
    <property type="entry name" value="Uncharacterized protein"/>
    <property type="match status" value="1"/>
</dbReference>
<dbReference type="FunFam" id="3.30.160.60:FF:000495">
    <property type="entry name" value="zinc finger protein 668"/>
    <property type="match status" value="1"/>
</dbReference>
<evidence type="ECO:0000259" key="14">
    <source>
        <dbReference type="PROSITE" id="PS50804"/>
    </source>
</evidence>
<keyword evidence="9" id="KW-0804">Transcription</keyword>
<sequence>MAADMGPAPAPGFPLPTSGQPRVKVEEQEAEPRVGAKGTGKAPRIVQAGTSGGSLTWAAPRQVKQELQEEPVQRWKVLQAPPSPAGAAPTLSSPRVLELAPRDEPSAVETRRQHFRGFCYQEAEGPREVCSRLRELCRGWLQPQCRSKEQILELVVLEQFLAILPQEMQSWQWGRGVETCAEAVALAEGFQLGQEEDEKLQVTVRVKVEDMTSDKMVPAGTLWEPLDSCLECPLMHTPQDEAGWDESPGPRGRLPRAFREEPASLQESDSPDARETWDSSADESSSGWFPMQGPSLEAGILSRAEEGPVTQELPRPFSWRLLDRSSQPEPKRQGQPQLQRDIVAGSRDGCDGEARAKSQESLVELRDLKIHQWQLHPGERLDPSQAGGAGIRGKPELGTACRERAHPCLQCGKHFSCPSRLAAHERLHAGEKPHGCPECEKRFAHPYYLAAHRRVHSGEKPHGCPECEQRFSSRSDLARHRRIHSGEKPQRCGDCGKSFLCRWKLTRHQRIHSGEKLHRCQDCGKSFARPDGLAAHRRIHSGERPHRCGDCGKSFTQSSGLAVHRKFHSGEKPHGCPDCGKSFVRRPDLAQHRRIHSGERPYVCGACGKSFVNSSNLARHRRIHVQALA</sequence>
<dbReference type="GO" id="GO:0005634">
    <property type="term" value="C:nucleus"/>
    <property type="evidence" value="ECO:0007669"/>
    <property type="project" value="UniProtKB-SubCell"/>
</dbReference>
<evidence type="ECO:0000313" key="16">
    <source>
        <dbReference type="RefSeq" id="XP_025048173.1"/>
    </source>
</evidence>
<dbReference type="SMART" id="SM00431">
    <property type="entry name" value="SCAN"/>
    <property type="match status" value="1"/>
</dbReference>
<keyword evidence="4" id="KW-0677">Repeat</keyword>
<feature type="domain" description="C2H2-type" evidence="13">
    <location>
        <begin position="406"/>
        <end position="433"/>
    </location>
</feature>
<feature type="compositionally biased region" description="Polar residues" evidence="12">
    <location>
        <begin position="278"/>
        <end position="287"/>
    </location>
</feature>
<evidence type="ECO:0000256" key="11">
    <source>
        <dbReference type="PROSITE-ProRule" id="PRU00042"/>
    </source>
</evidence>
<evidence type="ECO:0000256" key="9">
    <source>
        <dbReference type="ARBA" id="ARBA00023163"/>
    </source>
</evidence>
<feature type="domain" description="C2H2-type" evidence="13">
    <location>
        <begin position="462"/>
        <end position="489"/>
    </location>
</feature>
<dbReference type="InterPro" id="IPR036236">
    <property type="entry name" value="Znf_C2H2_sf"/>
</dbReference>
<keyword evidence="5 11" id="KW-0863">Zinc-finger</keyword>
<evidence type="ECO:0000256" key="8">
    <source>
        <dbReference type="ARBA" id="ARBA00023125"/>
    </source>
</evidence>
<feature type="domain" description="C2H2-type" evidence="13">
    <location>
        <begin position="602"/>
        <end position="624"/>
    </location>
</feature>
<keyword evidence="3" id="KW-0479">Metal-binding</keyword>
<evidence type="ECO:0000256" key="10">
    <source>
        <dbReference type="ARBA" id="ARBA00023242"/>
    </source>
</evidence>
<organism evidence="15 16">
    <name type="scientific">Alligator sinensis</name>
    <name type="common">Chinese alligator</name>
    <dbReference type="NCBI Taxonomy" id="38654"/>
    <lineage>
        <taxon>Eukaryota</taxon>
        <taxon>Metazoa</taxon>
        <taxon>Chordata</taxon>
        <taxon>Craniata</taxon>
        <taxon>Vertebrata</taxon>
        <taxon>Euteleostomi</taxon>
        <taxon>Archelosauria</taxon>
        <taxon>Archosauria</taxon>
        <taxon>Crocodylia</taxon>
        <taxon>Alligatoridae</taxon>
        <taxon>Alligatorinae</taxon>
        <taxon>Alligator</taxon>
    </lineage>
</organism>
<dbReference type="SUPFAM" id="SSF47353">
    <property type="entry name" value="Retrovirus capsid dimerization domain-like"/>
    <property type="match status" value="1"/>
</dbReference>
<feature type="compositionally biased region" description="Basic and acidic residues" evidence="12">
    <location>
        <begin position="348"/>
        <end position="358"/>
    </location>
</feature>
<dbReference type="FunFam" id="3.30.160.60:FF:000180">
    <property type="entry name" value="Zinc finger protein 689"/>
    <property type="match status" value="1"/>
</dbReference>
<keyword evidence="15" id="KW-1185">Reference proteome</keyword>
<feature type="domain" description="C2H2-type" evidence="13">
    <location>
        <begin position="490"/>
        <end position="517"/>
    </location>
</feature>